<proteinExistence type="predicted"/>
<accession>A0ACC2RLW3</accession>
<keyword evidence="2" id="KW-1185">Reference proteome</keyword>
<organism evidence="1 2">
    <name type="scientific">Entomophthora muscae</name>
    <dbReference type="NCBI Taxonomy" id="34485"/>
    <lineage>
        <taxon>Eukaryota</taxon>
        <taxon>Fungi</taxon>
        <taxon>Fungi incertae sedis</taxon>
        <taxon>Zoopagomycota</taxon>
        <taxon>Entomophthoromycotina</taxon>
        <taxon>Entomophthoromycetes</taxon>
        <taxon>Entomophthorales</taxon>
        <taxon>Entomophthoraceae</taxon>
        <taxon>Entomophthora</taxon>
    </lineage>
</organism>
<evidence type="ECO:0000313" key="2">
    <source>
        <dbReference type="Proteomes" id="UP001165960"/>
    </source>
</evidence>
<gene>
    <name evidence="1" type="ORF">DSO57_1008587</name>
</gene>
<reference evidence="1" key="1">
    <citation type="submission" date="2022-04" db="EMBL/GenBank/DDBJ databases">
        <title>Genome of the entomopathogenic fungus Entomophthora muscae.</title>
        <authorList>
            <person name="Elya C."/>
            <person name="Lovett B.R."/>
            <person name="Lee E."/>
            <person name="Macias A.M."/>
            <person name="Hajek A.E."/>
            <person name="De Bivort B.L."/>
            <person name="Kasson M.T."/>
            <person name="De Fine Licht H.H."/>
            <person name="Stajich J.E."/>
        </authorList>
    </citation>
    <scope>NUCLEOTIDE SEQUENCE</scope>
    <source>
        <strain evidence="1">Berkeley</strain>
    </source>
</reference>
<dbReference type="Proteomes" id="UP001165960">
    <property type="component" value="Unassembled WGS sequence"/>
</dbReference>
<protein>
    <submittedName>
        <fullName evidence="1">Uncharacterized protein</fullName>
    </submittedName>
</protein>
<dbReference type="EMBL" id="QTSX02007126">
    <property type="protein sequence ID" value="KAJ9051047.1"/>
    <property type="molecule type" value="Genomic_DNA"/>
</dbReference>
<name>A0ACC2RLW3_9FUNG</name>
<comment type="caution">
    <text evidence="1">The sequence shown here is derived from an EMBL/GenBank/DDBJ whole genome shotgun (WGS) entry which is preliminary data.</text>
</comment>
<sequence length="179" mass="20394">MPSSIYKYYPTKEGRLTCVVCSYTYNLEAPLSTLQKHLRVKHNFSVRNPPSYPPASLIPEKARELSVRFHPLMQEQLVPSRPVVKEAPANEPHGLTPAEESLVKWAFQEKIPSAALESMHFQRIFLDSTPPRIQPILKMLAKMRDNSSLEVTHPRIILPPISLLFAHCKDEINCSRSPL</sequence>
<evidence type="ECO:0000313" key="1">
    <source>
        <dbReference type="EMBL" id="KAJ9051047.1"/>
    </source>
</evidence>